<dbReference type="PANTHER" id="PTHR30086:SF20">
    <property type="entry name" value="ARGININE EXPORTER PROTEIN ARGO-RELATED"/>
    <property type="match status" value="1"/>
</dbReference>
<evidence type="ECO:0000256" key="2">
    <source>
        <dbReference type="ARBA" id="ARBA00022475"/>
    </source>
</evidence>
<sequence>MTFSVWLAFAAASVVMGLIPGPGVAAIVGYALGSGRKTALASVAGMTVGNAIAMTLSLVGVGALLAASALAFSALKWIGALYLIVLGLYTFFKTSRATSAELKIDAISPRTAFLGNVAVGVFHPKTIIFYVTFVPHFIDANGSYPLQAAVLTVTFCLIVAGTDAGYALAASAARSLLSRSDVAVWTKRASGGVLVAAGVATAAAKT</sequence>
<comment type="caution">
    <text evidence="7">The sequence shown here is derived from an EMBL/GenBank/DDBJ whole genome shotgun (WGS) entry which is preliminary data.</text>
</comment>
<keyword evidence="8" id="KW-1185">Reference proteome</keyword>
<dbReference type="PANTHER" id="PTHR30086">
    <property type="entry name" value="ARGININE EXPORTER PROTEIN ARGO"/>
    <property type="match status" value="1"/>
</dbReference>
<dbReference type="GO" id="GO:0015171">
    <property type="term" value="F:amino acid transmembrane transporter activity"/>
    <property type="evidence" value="ECO:0007669"/>
    <property type="project" value="TreeGrafter"/>
</dbReference>
<feature type="transmembrane region" description="Helical" evidence="6">
    <location>
        <begin position="39"/>
        <end position="68"/>
    </location>
</feature>
<evidence type="ECO:0000256" key="3">
    <source>
        <dbReference type="ARBA" id="ARBA00022692"/>
    </source>
</evidence>
<dbReference type="InterPro" id="IPR001123">
    <property type="entry name" value="LeuE-type"/>
</dbReference>
<accession>A0A3M9XTZ5</accession>
<gene>
    <name evidence="7" type="ORF">D1O30_17440</name>
</gene>
<evidence type="ECO:0000256" key="4">
    <source>
        <dbReference type="ARBA" id="ARBA00022989"/>
    </source>
</evidence>
<feature type="transmembrane region" description="Helical" evidence="6">
    <location>
        <begin position="113"/>
        <end position="138"/>
    </location>
</feature>
<comment type="subcellular location">
    <subcellularLocation>
        <location evidence="1">Cell membrane</location>
        <topology evidence="1">Multi-pass membrane protein</topology>
    </subcellularLocation>
</comment>
<evidence type="ECO:0000256" key="1">
    <source>
        <dbReference type="ARBA" id="ARBA00004651"/>
    </source>
</evidence>
<feature type="transmembrane region" description="Helical" evidence="6">
    <location>
        <begin position="6"/>
        <end position="32"/>
    </location>
</feature>
<proteinExistence type="predicted"/>
<evidence type="ECO:0000256" key="5">
    <source>
        <dbReference type="ARBA" id="ARBA00023136"/>
    </source>
</evidence>
<dbReference type="GO" id="GO:0005886">
    <property type="term" value="C:plasma membrane"/>
    <property type="evidence" value="ECO:0007669"/>
    <property type="project" value="UniProtKB-SubCell"/>
</dbReference>
<dbReference type="Pfam" id="PF01810">
    <property type="entry name" value="LysE"/>
    <property type="match status" value="1"/>
</dbReference>
<protein>
    <submittedName>
        <fullName evidence="7">LysE family translocator</fullName>
    </submittedName>
</protein>
<dbReference type="AlphaFoldDB" id="A0A3M9XTZ5"/>
<keyword evidence="5 6" id="KW-0472">Membrane</keyword>
<dbReference type="Proteomes" id="UP000268623">
    <property type="component" value="Unassembled WGS sequence"/>
</dbReference>
<dbReference type="EMBL" id="QWDD01000001">
    <property type="protein sequence ID" value="RNJ51116.1"/>
    <property type="molecule type" value="Genomic_DNA"/>
</dbReference>
<name>A0A3M9XTZ5_9HYPH</name>
<dbReference type="OrthoDB" id="9804822at2"/>
<organism evidence="7 8">
    <name type="scientific">Methylocystis hirsuta</name>
    <dbReference type="NCBI Taxonomy" id="369798"/>
    <lineage>
        <taxon>Bacteria</taxon>
        <taxon>Pseudomonadati</taxon>
        <taxon>Pseudomonadota</taxon>
        <taxon>Alphaproteobacteria</taxon>
        <taxon>Hyphomicrobiales</taxon>
        <taxon>Methylocystaceae</taxon>
        <taxon>Methylocystis</taxon>
    </lineage>
</organism>
<keyword evidence="3 6" id="KW-0812">Transmembrane</keyword>
<feature type="transmembrane region" description="Helical" evidence="6">
    <location>
        <begin position="74"/>
        <end position="92"/>
    </location>
</feature>
<feature type="transmembrane region" description="Helical" evidence="6">
    <location>
        <begin position="144"/>
        <end position="169"/>
    </location>
</feature>
<reference evidence="7 8" key="1">
    <citation type="submission" date="2018-08" db="EMBL/GenBank/DDBJ databases">
        <title>Genome sequence of Methylocystis hirsuta CSC1, a methanotroph able to accumulate PHAs.</title>
        <authorList>
            <person name="Bordel S."/>
            <person name="Rodriguez E."/>
            <person name="Gancedo J."/>
            <person name="Munoz R."/>
        </authorList>
    </citation>
    <scope>NUCLEOTIDE SEQUENCE [LARGE SCALE GENOMIC DNA]</scope>
    <source>
        <strain evidence="7 8">CSC1</strain>
    </source>
</reference>
<dbReference type="PIRSF" id="PIRSF006324">
    <property type="entry name" value="LeuE"/>
    <property type="match status" value="1"/>
</dbReference>
<keyword evidence="2" id="KW-1003">Cell membrane</keyword>
<evidence type="ECO:0000313" key="7">
    <source>
        <dbReference type="EMBL" id="RNJ51116.1"/>
    </source>
</evidence>
<evidence type="ECO:0000256" key="6">
    <source>
        <dbReference type="SAM" id="Phobius"/>
    </source>
</evidence>
<evidence type="ECO:0000313" key="8">
    <source>
        <dbReference type="Proteomes" id="UP000268623"/>
    </source>
</evidence>
<keyword evidence="4 6" id="KW-1133">Transmembrane helix</keyword>